<dbReference type="RefSeq" id="WP_209661206.1">
    <property type="nucleotide sequence ID" value="NZ_JAGGLI010000022.1"/>
</dbReference>
<dbReference type="Pfam" id="PF00015">
    <property type="entry name" value="MCPsignal"/>
    <property type="match status" value="1"/>
</dbReference>
<dbReference type="PROSITE" id="PS50885">
    <property type="entry name" value="HAMP"/>
    <property type="match status" value="1"/>
</dbReference>
<dbReference type="InterPro" id="IPR004089">
    <property type="entry name" value="MCPsignal_dom"/>
</dbReference>
<evidence type="ECO:0000256" key="7">
    <source>
        <dbReference type="ARBA" id="ARBA00023224"/>
    </source>
</evidence>
<feature type="domain" description="Methyl-accepting transducer" evidence="11">
    <location>
        <begin position="405"/>
        <end position="641"/>
    </location>
</feature>
<dbReference type="InterPro" id="IPR033479">
    <property type="entry name" value="dCache_1"/>
</dbReference>
<organism evidence="13 14">
    <name type="scientific">Acetoanaerobium pronyense</name>
    <dbReference type="NCBI Taxonomy" id="1482736"/>
    <lineage>
        <taxon>Bacteria</taxon>
        <taxon>Bacillati</taxon>
        <taxon>Bacillota</taxon>
        <taxon>Clostridia</taxon>
        <taxon>Peptostreptococcales</taxon>
        <taxon>Filifactoraceae</taxon>
        <taxon>Acetoanaerobium</taxon>
    </lineage>
</organism>
<evidence type="ECO:0000256" key="8">
    <source>
        <dbReference type="ARBA" id="ARBA00029447"/>
    </source>
</evidence>
<evidence type="ECO:0000256" key="9">
    <source>
        <dbReference type="PROSITE-ProRule" id="PRU00284"/>
    </source>
</evidence>
<dbReference type="SMART" id="SM00283">
    <property type="entry name" value="MA"/>
    <property type="match status" value="1"/>
</dbReference>
<evidence type="ECO:0000256" key="10">
    <source>
        <dbReference type="SAM" id="Phobius"/>
    </source>
</evidence>
<dbReference type="SMART" id="SM00304">
    <property type="entry name" value="HAMP"/>
    <property type="match status" value="1"/>
</dbReference>
<keyword evidence="4 10" id="KW-0812">Transmembrane</keyword>
<proteinExistence type="inferred from homology"/>
<dbReference type="CDD" id="cd18773">
    <property type="entry name" value="PDC1_HK_sensor"/>
    <property type="match status" value="1"/>
</dbReference>
<dbReference type="PROSITE" id="PS50111">
    <property type="entry name" value="CHEMOTAXIS_TRANSDUC_2"/>
    <property type="match status" value="1"/>
</dbReference>
<dbReference type="SUPFAM" id="SSF58104">
    <property type="entry name" value="Methyl-accepting chemotaxis protein (MCP) signaling domain"/>
    <property type="match status" value="1"/>
</dbReference>
<evidence type="ECO:0000313" key="14">
    <source>
        <dbReference type="Proteomes" id="UP001314903"/>
    </source>
</evidence>
<protein>
    <submittedName>
        <fullName evidence="13">Methyl-accepting chemotaxis protein</fullName>
    </submittedName>
</protein>
<evidence type="ECO:0000259" key="11">
    <source>
        <dbReference type="PROSITE" id="PS50111"/>
    </source>
</evidence>
<evidence type="ECO:0000259" key="12">
    <source>
        <dbReference type="PROSITE" id="PS50885"/>
    </source>
</evidence>
<comment type="similarity">
    <text evidence="8">Belongs to the methyl-accepting chemotaxis (MCP) protein family.</text>
</comment>
<dbReference type="SUPFAM" id="SSF103190">
    <property type="entry name" value="Sensory domain-like"/>
    <property type="match status" value="1"/>
</dbReference>
<dbReference type="Gene3D" id="6.10.340.10">
    <property type="match status" value="1"/>
</dbReference>
<evidence type="ECO:0000256" key="6">
    <source>
        <dbReference type="ARBA" id="ARBA00023136"/>
    </source>
</evidence>
<keyword evidence="5 10" id="KW-1133">Transmembrane helix</keyword>
<keyword evidence="2" id="KW-1003">Cell membrane</keyword>
<dbReference type="Gene3D" id="3.30.450.20">
    <property type="entry name" value="PAS domain"/>
    <property type="match status" value="2"/>
</dbReference>
<sequence>MKSITNKLILFVTSILLISLMTTLAVQIYAISNGIKSSADNLHDDLEGLIHSTAINQIHGIVGAVDSELDLIEHFTHIISTDPNAIGVSNSPSSESIPWLIGAMDSFKKSHDTIMAIYVGTEYGSFILDSTSNTPPADYDPRTRVWYEGAKDNPESTYWSEPYTDMATNDIVITASKAILGSNNQVIGIVGIDLNMRQLSTLASSYHIGNTGTISLIHKNGTITGHIDSSKVGEKIEIPEIIDTLSHASPNDAKLVIYEIEEDNQKKSTASVVKAMPRGDMILVGSLSERDFIEVVNPVRSELTAMGKNVAYTILISILVILVIAGILTLVLSKRFVSPIIKSINATEKLACGEFDFELEVSGSDELSKLSTSINALKQTLSTIALSLKNTTDVMEEGVEKLTNQSEASAEVSQSIAFAIEEITRGAVSQAEEVERTLSKSEDLSKEIEFVVENSSRLNEFVDIVKSSAHDGDVKIDQLSSQNIVTESSLDKINESISNLSITLNEVKNFTDIIKGIANQTNLLALNASIEAARAGEAGRGFAVVAEEIRKLANGTVDANENIQSQIENIMSEMNSVLLNSQEINANISSQSGLTSDVKNAFNTLEKNIEKAIDDIHKIGTSAQSMNSAKEEVMDSVKSVASISEETAASAEEISASTEEQSASASDLAQRAADLKKINEDLIKISAQFKI</sequence>
<dbReference type="InterPro" id="IPR003660">
    <property type="entry name" value="HAMP_dom"/>
</dbReference>
<evidence type="ECO:0000313" key="13">
    <source>
        <dbReference type="EMBL" id="MBP2028153.1"/>
    </source>
</evidence>
<dbReference type="CDD" id="cd18774">
    <property type="entry name" value="PDC2_HK_sensor"/>
    <property type="match status" value="1"/>
</dbReference>
<evidence type="ECO:0000256" key="2">
    <source>
        <dbReference type="ARBA" id="ARBA00022475"/>
    </source>
</evidence>
<accession>A0ABS4KK39</accession>
<evidence type="ECO:0000256" key="1">
    <source>
        <dbReference type="ARBA" id="ARBA00004651"/>
    </source>
</evidence>
<keyword evidence="7 9" id="KW-0807">Transducer</keyword>
<keyword evidence="14" id="KW-1185">Reference proteome</keyword>
<keyword evidence="6 10" id="KW-0472">Membrane</keyword>
<dbReference type="PANTHER" id="PTHR32089:SF112">
    <property type="entry name" value="LYSOZYME-LIKE PROTEIN-RELATED"/>
    <property type="match status" value="1"/>
</dbReference>
<dbReference type="InterPro" id="IPR029151">
    <property type="entry name" value="Sensor-like_sf"/>
</dbReference>
<comment type="caution">
    <text evidence="13">The sequence shown here is derived from an EMBL/GenBank/DDBJ whole genome shotgun (WGS) entry which is preliminary data.</text>
</comment>
<dbReference type="Gene3D" id="1.10.287.950">
    <property type="entry name" value="Methyl-accepting chemotaxis protein"/>
    <property type="match status" value="1"/>
</dbReference>
<dbReference type="CDD" id="cd06225">
    <property type="entry name" value="HAMP"/>
    <property type="match status" value="1"/>
</dbReference>
<dbReference type="EMBL" id="JAGGLI010000022">
    <property type="protein sequence ID" value="MBP2028153.1"/>
    <property type="molecule type" value="Genomic_DNA"/>
</dbReference>
<comment type="subcellular location">
    <subcellularLocation>
        <location evidence="1">Cell membrane</location>
        <topology evidence="1">Multi-pass membrane protein</topology>
    </subcellularLocation>
</comment>
<dbReference type="Proteomes" id="UP001314903">
    <property type="component" value="Unassembled WGS sequence"/>
</dbReference>
<evidence type="ECO:0000256" key="5">
    <source>
        <dbReference type="ARBA" id="ARBA00022989"/>
    </source>
</evidence>
<gene>
    <name evidence="13" type="ORF">J2Z35_001954</name>
</gene>
<keyword evidence="3" id="KW-0145">Chemotaxis</keyword>
<name>A0ABS4KK39_9FIRM</name>
<evidence type="ECO:0000256" key="3">
    <source>
        <dbReference type="ARBA" id="ARBA00022500"/>
    </source>
</evidence>
<feature type="domain" description="HAMP" evidence="12">
    <location>
        <begin position="334"/>
        <end position="386"/>
    </location>
</feature>
<evidence type="ECO:0000256" key="4">
    <source>
        <dbReference type="ARBA" id="ARBA00022692"/>
    </source>
</evidence>
<dbReference type="PANTHER" id="PTHR32089">
    <property type="entry name" value="METHYL-ACCEPTING CHEMOTAXIS PROTEIN MCPB"/>
    <property type="match status" value="1"/>
</dbReference>
<reference evidence="13 14" key="1">
    <citation type="submission" date="2021-03" db="EMBL/GenBank/DDBJ databases">
        <title>Genomic Encyclopedia of Type Strains, Phase IV (KMG-IV): sequencing the most valuable type-strain genomes for metagenomic binning, comparative biology and taxonomic classification.</title>
        <authorList>
            <person name="Goeker M."/>
        </authorList>
    </citation>
    <scope>NUCLEOTIDE SEQUENCE [LARGE SCALE GENOMIC DNA]</scope>
    <source>
        <strain evidence="13 14">DSM 27512</strain>
    </source>
</reference>
<feature type="transmembrane region" description="Helical" evidence="10">
    <location>
        <begin position="310"/>
        <end position="332"/>
    </location>
</feature>
<dbReference type="Pfam" id="PF02743">
    <property type="entry name" value="dCache_1"/>
    <property type="match status" value="1"/>
</dbReference>